<dbReference type="EMBL" id="BARV01011076">
    <property type="protein sequence ID" value="GAI03754.1"/>
    <property type="molecule type" value="Genomic_DNA"/>
</dbReference>
<comment type="caution">
    <text evidence="1">The sequence shown here is derived from an EMBL/GenBank/DDBJ whole genome shotgun (WGS) entry which is preliminary data.</text>
</comment>
<gene>
    <name evidence="1" type="ORF">S06H3_21170</name>
</gene>
<proteinExistence type="predicted"/>
<accession>X1MBK9</accession>
<dbReference type="AlphaFoldDB" id="X1MBK9"/>
<name>X1MBK9_9ZZZZ</name>
<organism evidence="1">
    <name type="scientific">marine sediment metagenome</name>
    <dbReference type="NCBI Taxonomy" id="412755"/>
    <lineage>
        <taxon>unclassified sequences</taxon>
        <taxon>metagenomes</taxon>
        <taxon>ecological metagenomes</taxon>
    </lineage>
</organism>
<protein>
    <submittedName>
        <fullName evidence="1">Uncharacterized protein</fullName>
    </submittedName>
</protein>
<reference evidence="1" key="1">
    <citation type="journal article" date="2014" name="Front. Microbiol.">
        <title>High frequency of phylogenetically diverse reductive dehalogenase-homologous genes in deep subseafloor sedimentary metagenomes.</title>
        <authorList>
            <person name="Kawai M."/>
            <person name="Futagami T."/>
            <person name="Toyoda A."/>
            <person name="Takaki Y."/>
            <person name="Nishi S."/>
            <person name="Hori S."/>
            <person name="Arai W."/>
            <person name="Tsubouchi T."/>
            <person name="Morono Y."/>
            <person name="Uchiyama I."/>
            <person name="Ito T."/>
            <person name="Fujiyama A."/>
            <person name="Inagaki F."/>
            <person name="Takami H."/>
        </authorList>
    </citation>
    <scope>NUCLEOTIDE SEQUENCE</scope>
    <source>
        <strain evidence="1">Expedition CK06-06</strain>
    </source>
</reference>
<sequence>MGEARLVDGVPTFFELCKEHKVAVYIISHKTEYASFDETATNLRVAAETWMRKNGFFDIDGLNEVLGGPV</sequence>
<evidence type="ECO:0000313" key="1">
    <source>
        <dbReference type="EMBL" id="GAI03754.1"/>
    </source>
</evidence>